<reference evidence="4" key="1">
    <citation type="submission" date="2013-04" db="EMBL/GenBank/DDBJ databases">
        <authorList>
            <person name="Qu J."/>
            <person name="Murali S.C."/>
            <person name="Bandaranaike D."/>
            <person name="Bellair M."/>
            <person name="Blankenburg K."/>
            <person name="Chao H."/>
            <person name="Dinh H."/>
            <person name="Doddapaneni H."/>
            <person name="Downs B."/>
            <person name="Dugan-Rocha S."/>
            <person name="Elkadiri S."/>
            <person name="Gnanaolivu R.D."/>
            <person name="Hernandez B."/>
            <person name="Javaid M."/>
            <person name="Jayaseelan J.C."/>
            <person name="Lee S."/>
            <person name="Li M."/>
            <person name="Ming W."/>
            <person name="Munidasa M."/>
            <person name="Muniz J."/>
            <person name="Nguyen L."/>
            <person name="Ongeri F."/>
            <person name="Osuji N."/>
            <person name="Pu L.-L."/>
            <person name="Puazo M."/>
            <person name="Qu C."/>
            <person name="Quiroz J."/>
            <person name="Raj R."/>
            <person name="Weissenberger G."/>
            <person name="Xin Y."/>
            <person name="Zou X."/>
            <person name="Han Y."/>
            <person name="Richards S."/>
            <person name="Worley K."/>
            <person name="Muzny D."/>
            <person name="Gibbs R."/>
        </authorList>
    </citation>
    <scope>NUCLEOTIDE SEQUENCE</scope>
    <source>
        <strain evidence="4">Sampled in the wild</strain>
    </source>
</reference>
<evidence type="ECO:0000259" key="3">
    <source>
        <dbReference type="Pfam" id="PF25811"/>
    </source>
</evidence>
<evidence type="ECO:0000259" key="2">
    <source>
        <dbReference type="Pfam" id="PF06391"/>
    </source>
</evidence>
<evidence type="ECO:0000313" key="5">
    <source>
        <dbReference type="Proteomes" id="UP000792457"/>
    </source>
</evidence>
<feature type="domain" description="MAT1 C-terminal CAK anchor" evidence="3">
    <location>
        <begin position="111"/>
        <end position="163"/>
    </location>
</feature>
<dbReference type="Proteomes" id="UP000792457">
    <property type="component" value="Unassembled WGS sequence"/>
</dbReference>
<evidence type="ECO:0000313" key="4">
    <source>
        <dbReference type="EMBL" id="KAG8236333.1"/>
    </source>
</evidence>
<organism evidence="4 5">
    <name type="scientific">Ladona fulva</name>
    <name type="common">Scarce chaser dragonfly</name>
    <name type="synonym">Libellula fulva</name>
    <dbReference type="NCBI Taxonomy" id="123851"/>
    <lineage>
        <taxon>Eukaryota</taxon>
        <taxon>Metazoa</taxon>
        <taxon>Ecdysozoa</taxon>
        <taxon>Arthropoda</taxon>
        <taxon>Hexapoda</taxon>
        <taxon>Insecta</taxon>
        <taxon>Pterygota</taxon>
        <taxon>Palaeoptera</taxon>
        <taxon>Odonata</taxon>
        <taxon>Epiprocta</taxon>
        <taxon>Anisoptera</taxon>
        <taxon>Libelluloidea</taxon>
        <taxon>Libellulidae</taxon>
        <taxon>Ladona</taxon>
    </lineage>
</organism>
<evidence type="ECO:0000256" key="1">
    <source>
        <dbReference type="SAM" id="MobiDB-lite"/>
    </source>
</evidence>
<dbReference type="EMBL" id="KZ309015">
    <property type="protein sequence ID" value="KAG8236333.1"/>
    <property type="molecule type" value="Genomic_DNA"/>
</dbReference>
<dbReference type="InterPro" id="IPR015877">
    <property type="entry name" value="MAT1_centre"/>
</dbReference>
<comment type="caution">
    <text evidence="4">The sequence shown here is derived from an EMBL/GenBank/DDBJ whole genome shotgun (WGS) entry which is preliminary data.</text>
</comment>
<sequence length="236" mass="26090">MSREELELEELLEEEQRQGEVRRREVVREEKEEKMRKVKTKEALIDELMFSDGDAKGILQSFAENEPQRPPSHFSTGIQFGRSGYLPLPKLAEEGEPFIYNPPEAPVGPEDGPPLPSGGISALKERGYLCHVRAVSTGDAAGGYTPLVACYRALQEALAGLYHVSERREVVKFADEESSGNSSPSSKTGGDDDEMSLESGADFEMKSPPVFPVVDIQLCFGKLFEVLGLLIDYSNY</sequence>
<protein>
    <submittedName>
        <fullName evidence="4">Uncharacterized protein</fullName>
    </submittedName>
</protein>
<feature type="domain" description="MAT1 centre" evidence="2">
    <location>
        <begin position="2"/>
        <end position="69"/>
    </location>
</feature>
<feature type="region of interest" description="Disordered" evidence="1">
    <location>
        <begin position="1"/>
        <end position="36"/>
    </location>
</feature>
<keyword evidence="5" id="KW-1185">Reference proteome</keyword>
<dbReference type="AlphaFoldDB" id="A0A8K0KL72"/>
<accession>A0A8K0KL72</accession>
<feature type="region of interest" description="Disordered" evidence="1">
    <location>
        <begin position="173"/>
        <end position="198"/>
    </location>
</feature>
<dbReference type="OrthoDB" id="5963at2759"/>
<gene>
    <name evidence="4" type="ORF">J437_LFUL010467</name>
</gene>
<dbReference type="Pfam" id="PF25811">
    <property type="entry name" value="CAK-anch_MAT1"/>
    <property type="match status" value="1"/>
</dbReference>
<dbReference type="InterPro" id="IPR057657">
    <property type="entry name" value="MAT1_CAK-anch"/>
</dbReference>
<proteinExistence type="predicted"/>
<feature type="compositionally biased region" description="Acidic residues" evidence="1">
    <location>
        <begin position="1"/>
        <end position="13"/>
    </location>
</feature>
<dbReference type="Pfam" id="PF06391">
    <property type="entry name" value="MAT1"/>
    <property type="match status" value="1"/>
</dbReference>
<name>A0A8K0KL72_LADFU</name>
<feature type="compositionally biased region" description="Basic and acidic residues" evidence="1">
    <location>
        <begin position="14"/>
        <end position="36"/>
    </location>
</feature>
<reference evidence="4" key="2">
    <citation type="submission" date="2017-10" db="EMBL/GenBank/DDBJ databases">
        <title>Ladona fulva Genome sequencing and assembly.</title>
        <authorList>
            <person name="Murali S."/>
            <person name="Richards S."/>
            <person name="Bandaranaike D."/>
            <person name="Bellair M."/>
            <person name="Blankenburg K."/>
            <person name="Chao H."/>
            <person name="Dinh H."/>
            <person name="Doddapaneni H."/>
            <person name="Dugan-Rocha S."/>
            <person name="Elkadiri S."/>
            <person name="Gnanaolivu R."/>
            <person name="Hernandez B."/>
            <person name="Skinner E."/>
            <person name="Javaid M."/>
            <person name="Lee S."/>
            <person name="Li M."/>
            <person name="Ming W."/>
            <person name="Munidasa M."/>
            <person name="Muniz J."/>
            <person name="Nguyen L."/>
            <person name="Hughes D."/>
            <person name="Osuji N."/>
            <person name="Pu L.-L."/>
            <person name="Puazo M."/>
            <person name="Qu C."/>
            <person name="Quiroz J."/>
            <person name="Raj R."/>
            <person name="Weissenberger G."/>
            <person name="Xin Y."/>
            <person name="Zou X."/>
            <person name="Han Y."/>
            <person name="Worley K."/>
            <person name="Muzny D."/>
            <person name="Gibbs R."/>
        </authorList>
    </citation>
    <scope>NUCLEOTIDE SEQUENCE</scope>
    <source>
        <strain evidence="4">Sampled in the wild</strain>
    </source>
</reference>